<dbReference type="InterPro" id="IPR036582">
    <property type="entry name" value="Mao_N_sf"/>
</dbReference>
<evidence type="ECO:0000256" key="1">
    <source>
        <dbReference type="SAM" id="SignalP"/>
    </source>
</evidence>
<dbReference type="RefSeq" id="WP_177669550.1">
    <property type="nucleotide sequence ID" value="NZ_JACRSY010000009.1"/>
</dbReference>
<comment type="caution">
    <text evidence="3">The sequence shown here is derived from an EMBL/GenBank/DDBJ whole genome shotgun (WGS) entry which is preliminary data.</text>
</comment>
<reference evidence="3" key="1">
    <citation type="submission" date="2020-08" db="EMBL/GenBank/DDBJ databases">
        <title>Genome public.</title>
        <authorList>
            <person name="Liu C."/>
            <person name="Sun Q."/>
        </authorList>
    </citation>
    <scope>NUCLEOTIDE SEQUENCE</scope>
    <source>
        <strain evidence="3">NSJ-12</strain>
    </source>
</reference>
<dbReference type="Pfam" id="PF07833">
    <property type="entry name" value="Cu_amine_oxidN1"/>
    <property type="match status" value="1"/>
</dbReference>
<proteinExistence type="predicted"/>
<accession>A0A926IDW1</accession>
<dbReference type="Proteomes" id="UP000655830">
    <property type="component" value="Unassembled WGS sequence"/>
</dbReference>
<organism evidence="3 4">
    <name type="scientific">Zhenhengia yiwuensis</name>
    <dbReference type="NCBI Taxonomy" id="2763666"/>
    <lineage>
        <taxon>Bacteria</taxon>
        <taxon>Bacillati</taxon>
        <taxon>Bacillota</taxon>
        <taxon>Clostridia</taxon>
        <taxon>Lachnospirales</taxon>
        <taxon>Lachnospiraceae</taxon>
        <taxon>Zhenhengia</taxon>
    </lineage>
</organism>
<feature type="signal peptide" evidence="1">
    <location>
        <begin position="1"/>
        <end position="21"/>
    </location>
</feature>
<name>A0A926IDW1_9FIRM</name>
<dbReference type="SUPFAM" id="SSF55383">
    <property type="entry name" value="Copper amine oxidase, domain N"/>
    <property type="match status" value="1"/>
</dbReference>
<feature type="chain" id="PRO_5039607275" description="Copper amine oxidase-like N-terminal domain-containing protein" evidence="1">
    <location>
        <begin position="22"/>
        <end position="298"/>
    </location>
</feature>
<keyword evidence="1" id="KW-0732">Signal</keyword>
<dbReference type="InterPro" id="IPR012854">
    <property type="entry name" value="Cu_amine_oxidase-like_N"/>
</dbReference>
<keyword evidence="4" id="KW-1185">Reference proteome</keyword>
<dbReference type="EMBL" id="JACRSY010000009">
    <property type="protein sequence ID" value="MBC8579294.1"/>
    <property type="molecule type" value="Genomic_DNA"/>
</dbReference>
<evidence type="ECO:0000313" key="4">
    <source>
        <dbReference type="Proteomes" id="UP000655830"/>
    </source>
</evidence>
<evidence type="ECO:0000259" key="2">
    <source>
        <dbReference type="Pfam" id="PF07833"/>
    </source>
</evidence>
<sequence>MSKKLLVMLTAMGTLSVTLIAAPIVKNVTAKIDPAISFELNGEKVMGDSEALMYNDTLYVPVRAISETLDADITYKNKVVSITTGETDPEAASSNTKESQVSATEITPELEAVTIDEATIMSVDVESKQVGVLPAGKEDVFTNYIILNISEDTTLTQDGTSLTLNDLVEGMKVSVTHSSVSTRSLPPQTAAFTLNVLAEAEVKPLENVTLEDVQVVEVNETKFGYSVLVGKNESPEDIMNQTILHINEETVIKHEKNKAIYKASDLEKGMKLKVVHSPIMTLSLPGQTTAIEITILAQ</sequence>
<protein>
    <recommendedName>
        <fullName evidence="2">Copper amine oxidase-like N-terminal domain-containing protein</fullName>
    </recommendedName>
</protein>
<feature type="domain" description="Copper amine oxidase-like N-terminal" evidence="2">
    <location>
        <begin position="40"/>
        <end position="131"/>
    </location>
</feature>
<gene>
    <name evidence="3" type="ORF">H8718_07120</name>
</gene>
<dbReference type="AlphaFoldDB" id="A0A926IDW1"/>
<evidence type="ECO:0000313" key="3">
    <source>
        <dbReference type="EMBL" id="MBC8579294.1"/>
    </source>
</evidence>